<evidence type="ECO:0000313" key="1">
    <source>
        <dbReference type="EMBL" id="KAH8690584.1"/>
    </source>
</evidence>
<name>A0AAD4KER5_9EURO</name>
<reference evidence="1" key="1">
    <citation type="submission" date="2021-12" db="EMBL/GenBank/DDBJ databases">
        <title>Convergent genome expansion in fungi linked to evolution of root-endophyte symbiosis.</title>
        <authorList>
            <consortium name="DOE Joint Genome Institute"/>
            <person name="Ke Y.-H."/>
            <person name="Bonito G."/>
            <person name="Liao H.-L."/>
            <person name="Looney B."/>
            <person name="Rojas-Flechas A."/>
            <person name="Nash J."/>
            <person name="Hameed K."/>
            <person name="Schadt C."/>
            <person name="Martin F."/>
            <person name="Crous P.W."/>
            <person name="Miettinen O."/>
            <person name="Magnuson J.K."/>
            <person name="Labbe J."/>
            <person name="Jacobson D."/>
            <person name="Doktycz M.J."/>
            <person name="Veneault-Fourrey C."/>
            <person name="Kuo A."/>
            <person name="Mondo S."/>
            <person name="Calhoun S."/>
            <person name="Riley R."/>
            <person name="Ohm R."/>
            <person name="LaButti K."/>
            <person name="Andreopoulos B."/>
            <person name="Pangilinan J."/>
            <person name="Nolan M."/>
            <person name="Tritt A."/>
            <person name="Clum A."/>
            <person name="Lipzen A."/>
            <person name="Daum C."/>
            <person name="Barry K."/>
            <person name="Grigoriev I.V."/>
            <person name="Vilgalys R."/>
        </authorList>
    </citation>
    <scope>NUCLEOTIDE SEQUENCE</scope>
    <source>
        <strain evidence="1">PMI_201</strain>
    </source>
</reference>
<accession>A0AAD4KER5</accession>
<dbReference type="GeneID" id="70252585"/>
<organism evidence="1 2">
    <name type="scientific">Talaromyces proteolyticus</name>
    <dbReference type="NCBI Taxonomy" id="1131652"/>
    <lineage>
        <taxon>Eukaryota</taxon>
        <taxon>Fungi</taxon>
        <taxon>Dikarya</taxon>
        <taxon>Ascomycota</taxon>
        <taxon>Pezizomycotina</taxon>
        <taxon>Eurotiomycetes</taxon>
        <taxon>Eurotiomycetidae</taxon>
        <taxon>Eurotiales</taxon>
        <taxon>Trichocomaceae</taxon>
        <taxon>Talaromyces</taxon>
        <taxon>Talaromyces sect. Bacilispori</taxon>
    </lineage>
</organism>
<dbReference type="Proteomes" id="UP001201262">
    <property type="component" value="Unassembled WGS sequence"/>
</dbReference>
<keyword evidence="2" id="KW-1185">Reference proteome</keyword>
<comment type="caution">
    <text evidence="1">The sequence shown here is derived from an EMBL/GenBank/DDBJ whole genome shotgun (WGS) entry which is preliminary data.</text>
</comment>
<evidence type="ECO:0000313" key="2">
    <source>
        <dbReference type="Proteomes" id="UP001201262"/>
    </source>
</evidence>
<gene>
    <name evidence="1" type="ORF">BGW36DRAFT_465489</name>
</gene>
<dbReference type="AlphaFoldDB" id="A0AAD4KER5"/>
<dbReference type="RefSeq" id="XP_046066780.1">
    <property type="nucleotide sequence ID" value="XM_046222298.1"/>
</dbReference>
<proteinExistence type="predicted"/>
<sequence length="281" mass="32135">MTSHPTRVIEDVQLQGITICKEIYDYARKYGDRECELADIASLAEECKEALKAYNPLTGKFGIDCPEFTTKEIDIALLKGTIDRLRISFRKYSSKERLWSRLLHLLERKRLLGLISDLQDLRYNLGSATNVATVTVETYERRTIKSVLRNPCPEPPKPPQYTVEPPKYSPAPISRRDPNTSTVDLVNSFQSNLNDLWWEEDALDSPQAEHRIGYSGPQRTMAHMQYDDDHETMCALRGFYRPAASNGVRLTLHYGQRTTPEIRLSLINPRGTHIVLFMGSC</sequence>
<dbReference type="EMBL" id="JAJTJA010000013">
    <property type="protein sequence ID" value="KAH8690584.1"/>
    <property type="molecule type" value="Genomic_DNA"/>
</dbReference>
<protein>
    <submittedName>
        <fullName evidence="1">Uncharacterized protein</fullName>
    </submittedName>
</protein>